<keyword evidence="1" id="KW-1133">Transmembrane helix</keyword>
<keyword evidence="1" id="KW-0812">Transmembrane</keyword>
<gene>
    <name evidence="2" type="ORF">M9Y10_041908</name>
</gene>
<name>A0ABR2K8S3_9EUKA</name>
<protein>
    <submittedName>
        <fullName evidence="2">Uncharacterized protein</fullName>
    </submittedName>
</protein>
<proteinExistence type="predicted"/>
<keyword evidence="3" id="KW-1185">Reference proteome</keyword>
<evidence type="ECO:0000256" key="1">
    <source>
        <dbReference type="SAM" id="Phobius"/>
    </source>
</evidence>
<reference evidence="2 3" key="1">
    <citation type="submission" date="2024-04" db="EMBL/GenBank/DDBJ databases">
        <title>Tritrichomonas musculus Genome.</title>
        <authorList>
            <person name="Alves-Ferreira E."/>
            <person name="Grigg M."/>
            <person name="Lorenzi H."/>
            <person name="Galac M."/>
        </authorList>
    </citation>
    <scope>NUCLEOTIDE SEQUENCE [LARGE SCALE GENOMIC DNA]</scope>
    <source>
        <strain evidence="2 3">EAF2021</strain>
    </source>
</reference>
<dbReference type="Proteomes" id="UP001470230">
    <property type="component" value="Unassembled WGS sequence"/>
</dbReference>
<accession>A0ABR2K8S3</accession>
<evidence type="ECO:0000313" key="3">
    <source>
        <dbReference type="Proteomes" id="UP001470230"/>
    </source>
</evidence>
<comment type="caution">
    <text evidence="2">The sequence shown here is derived from an EMBL/GenBank/DDBJ whole genome shotgun (WGS) entry which is preliminary data.</text>
</comment>
<keyword evidence="1" id="KW-0472">Membrane</keyword>
<evidence type="ECO:0000313" key="2">
    <source>
        <dbReference type="EMBL" id="KAK8886445.1"/>
    </source>
</evidence>
<feature type="transmembrane region" description="Helical" evidence="1">
    <location>
        <begin position="121"/>
        <end position="138"/>
    </location>
</feature>
<organism evidence="2 3">
    <name type="scientific">Tritrichomonas musculus</name>
    <dbReference type="NCBI Taxonomy" id="1915356"/>
    <lineage>
        <taxon>Eukaryota</taxon>
        <taxon>Metamonada</taxon>
        <taxon>Parabasalia</taxon>
        <taxon>Tritrichomonadida</taxon>
        <taxon>Tritrichomonadidae</taxon>
        <taxon>Tritrichomonas</taxon>
    </lineage>
</organism>
<sequence length="149" mass="17345">MKPFDKIEVKMSWSTMTVLSDLSKISDLYYDVDAGEPPDKIDKYGRYDRSSYIMGIKFKTKNYTIRFIYEGAESIKFGLIFCSNYQKLVIPNDGLIYPFEKYENPFNTKDGPFLYDVGLQFHYSMFVGLGILCFLYVLCKCCCCFKTTV</sequence>
<dbReference type="EMBL" id="JAPFFF010000007">
    <property type="protein sequence ID" value="KAK8886445.1"/>
    <property type="molecule type" value="Genomic_DNA"/>
</dbReference>